<feature type="transmembrane region" description="Helical" evidence="9">
    <location>
        <begin position="168"/>
        <end position="194"/>
    </location>
</feature>
<proteinExistence type="inferred from homology"/>
<dbReference type="PANTHER" id="PTHR30413">
    <property type="entry name" value="INNER MEMBRANE TRANSPORT PERMEASE"/>
    <property type="match status" value="1"/>
</dbReference>
<keyword evidence="14" id="KW-1185">Reference proteome</keyword>
<evidence type="ECO:0000256" key="2">
    <source>
        <dbReference type="ARBA" id="ARBA00007783"/>
    </source>
</evidence>
<evidence type="ECO:0000256" key="8">
    <source>
        <dbReference type="ARBA" id="ARBA00023136"/>
    </source>
</evidence>
<evidence type="ECO:0000256" key="3">
    <source>
        <dbReference type="ARBA" id="ARBA00022448"/>
    </source>
</evidence>
<evidence type="ECO:0000313" key="12">
    <source>
        <dbReference type="EMBL" id="MBB5375945.1"/>
    </source>
</evidence>
<evidence type="ECO:0000256" key="6">
    <source>
        <dbReference type="ARBA" id="ARBA00022692"/>
    </source>
</evidence>
<comment type="similarity">
    <text evidence="2 9">Belongs to the ABC-2 integral membrane protein family.</text>
</comment>
<dbReference type="PROSITE" id="PS51012">
    <property type="entry name" value="ABC_TM2"/>
    <property type="match status" value="1"/>
</dbReference>
<evidence type="ECO:0000256" key="4">
    <source>
        <dbReference type="ARBA" id="ARBA00022475"/>
    </source>
</evidence>
<sequence>MRAEPVPGHARRPGDSDDFDLVIEARQPARSYWAEAWRARELVLFLAGRDLLVRYKQTAVGVAWSVLRPLITMLVFTFVFSRLARLPSEGGAPYAVLVYAAMLPWTFFSGAFTDASGSLVASASIITKVYFPRVLVPLSAVAVSVVDFLISLLVLLGLMLALHAEFSWRLLLLPVLLLPALLTALGLGLGLGALNVKYRDVRHLVPLLTQFSLYLSPVGYSSSVVPEAWRLAYSVNPLVGVIDAFRWAVLYSAAPLYAPAQWLAWGVSAACVLWGVWTFRRSEREFADVI</sequence>
<reference evidence="11" key="1">
    <citation type="journal article" date="2014" name="Int. J. Syst. Evol. Microbiol.">
        <title>Complete genome of a new Firmicutes species belonging to the dominant human colonic microbiota ('Ruminococcus bicirculans') reveals two chromosomes and a selective capacity to utilize plant glucans.</title>
        <authorList>
            <consortium name="NISC Comparative Sequencing Program"/>
            <person name="Wegmann U."/>
            <person name="Louis P."/>
            <person name="Goesmann A."/>
            <person name="Henrissat B."/>
            <person name="Duncan S.H."/>
            <person name="Flint H.J."/>
        </authorList>
    </citation>
    <scope>NUCLEOTIDE SEQUENCE</scope>
    <source>
        <strain evidence="11">CGMCC 1.18437</strain>
    </source>
</reference>
<comment type="subcellular location">
    <subcellularLocation>
        <location evidence="1">Cell inner membrane</location>
        <topology evidence="1">Multi-pass membrane protein</topology>
    </subcellularLocation>
    <subcellularLocation>
        <location evidence="9">Cell membrane</location>
        <topology evidence="9">Multi-pass membrane protein</topology>
    </subcellularLocation>
</comment>
<comment type="caution">
    <text evidence="9">Lacks conserved residue(s) required for the propagation of feature annotation.</text>
</comment>
<feature type="domain" description="ABC transmembrane type-2" evidence="10">
    <location>
        <begin position="60"/>
        <end position="282"/>
    </location>
</feature>
<reference evidence="12 13" key="3">
    <citation type="submission" date="2020-08" db="EMBL/GenBank/DDBJ databases">
        <title>Genomic Encyclopedia of Type Strains, Phase IV (KMG-IV): sequencing the most valuable type-strain genomes for metagenomic binning, comparative biology and taxonomic classification.</title>
        <authorList>
            <person name="Goeker M."/>
        </authorList>
    </citation>
    <scope>NUCLEOTIDE SEQUENCE [LARGE SCALE GENOMIC DNA]</scope>
    <source>
        <strain evidence="12 13">DSM 27521</strain>
    </source>
</reference>
<evidence type="ECO:0000256" key="5">
    <source>
        <dbReference type="ARBA" id="ARBA00022519"/>
    </source>
</evidence>
<keyword evidence="6 9" id="KW-0812">Transmembrane</keyword>
<accession>A0A7W8KDI0</accession>
<evidence type="ECO:0000313" key="13">
    <source>
        <dbReference type="Proteomes" id="UP000539473"/>
    </source>
</evidence>
<keyword evidence="5" id="KW-0997">Cell inner membrane</keyword>
<dbReference type="EMBL" id="BNAJ01000002">
    <property type="protein sequence ID" value="GHF35915.1"/>
    <property type="molecule type" value="Genomic_DNA"/>
</dbReference>
<keyword evidence="4 9" id="KW-1003">Cell membrane</keyword>
<feature type="transmembrane region" description="Helical" evidence="9">
    <location>
        <begin position="134"/>
        <end position="162"/>
    </location>
</feature>
<comment type="caution">
    <text evidence="12">The sequence shown here is derived from an EMBL/GenBank/DDBJ whole genome shotgun (WGS) entry which is preliminary data.</text>
</comment>
<keyword evidence="3 9" id="KW-0813">Transport</keyword>
<dbReference type="InterPro" id="IPR013525">
    <property type="entry name" value="ABC2_TM"/>
</dbReference>
<dbReference type="EMBL" id="JACHFK010000002">
    <property type="protein sequence ID" value="MBB5375945.1"/>
    <property type="molecule type" value="Genomic_DNA"/>
</dbReference>
<evidence type="ECO:0000313" key="14">
    <source>
        <dbReference type="Proteomes" id="UP000619376"/>
    </source>
</evidence>
<dbReference type="InterPro" id="IPR047817">
    <property type="entry name" value="ABC2_TM_bact-type"/>
</dbReference>
<dbReference type="Proteomes" id="UP000619376">
    <property type="component" value="Unassembled WGS sequence"/>
</dbReference>
<dbReference type="PANTHER" id="PTHR30413:SF8">
    <property type="entry name" value="TRANSPORT PERMEASE PROTEIN"/>
    <property type="match status" value="1"/>
</dbReference>
<gene>
    <name evidence="11" type="primary">xapG</name>
    <name evidence="11" type="ORF">GCM10017781_10590</name>
    <name evidence="12" type="ORF">HNQ07_001402</name>
</gene>
<dbReference type="GO" id="GO:0005886">
    <property type="term" value="C:plasma membrane"/>
    <property type="evidence" value="ECO:0007669"/>
    <property type="project" value="UniProtKB-SubCell"/>
</dbReference>
<feature type="transmembrane region" description="Helical" evidence="9">
    <location>
        <begin position="59"/>
        <end position="80"/>
    </location>
</feature>
<evidence type="ECO:0000256" key="1">
    <source>
        <dbReference type="ARBA" id="ARBA00004429"/>
    </source>
</evidence>
<reference evidence="11" key="4">
    <citation type="submission" date="2024-05" db="EMBL/GenBank/DDBJ databases">
        <authorList>
            <person name="Sun Q."/>
            <person name="Zhou Y."/>
        </authorList>
    </citation>
    <scope>NUCLEOTIDE SEQUENCE</scope>
    <source>
        <strain evidence="11">CGMCC 1.18437</strain>
    </source>
</reference>
<dbReference type="Proteomes" id="UP000539473">
    <property type="component" value="Unassembled WGS sequence"/>
</dbReference>
<dbReference type="GO" id="GO:0015920">
    <property type="term" value="P:lipopolysaccharide transport"/>
    <property type="evidence" value="ECO:0007669"/>
    <property type="project" value="TreeGrafter"/>
</dbReference>
<dbReference type="AlphaFoldDB" id="A0A7W8KDI0"/>
<keyword evidence="7 9" id="KW-1133">Transmembrane helix</keyword>
<reference evidence="14" key="2">
    <citation type="journal article" date="2019" name="Int. J. Syst. Evol. Microbiol.">
        <title>The Global Catalogue of Microorganisms (GCM) 10K type strain sequencing project: providing services to taxonomists for standard genome sequencing and annotation.</title>
        <authorList>
            <consortium name="The Broad Institute Genomics Platform"/>
            <consortium name="The Broad Institute Genome Sequencing Center for Infectious Disease"/>
            <person name="Wu L."/>
            <person name="Ma J."/>
        </authorList>
    </citation>
    <scope>NUCLEOTIDE SEQUENCE [LARGE SCALE GENOMIC DNA]</scope>
    <source>
        <strain evidence="14">CGMCC 1.18437</strain>
    </source>
</reference>
<evidence type="ECO:0000256" key="9">
    <source>
        <dbReference type="RuleBase" id="RU361157"/>
    </source>
</evidence>
<keyword evidence="8 9" id="KW-0472">Membrane</keyword>
<evidence type="ECO:0000313" key="11">
    <source>
        <dbReference type="EMBL" id="GHF35915.1"/>
    </source>
</evidence>
<evidence type="ECO:0000259" key="10">
    <source>
        <dbReference type="PROSITE" id="PS51012"/>
    </source>
</evidence>
<protein>
    <recommendedName>
        <fullName evidence="9">Transport permease protein</fullName>
    </recommendedName>
</protein>
<dbReference type="Pfam" id="PF01061">
    <property type="entry name" value="ABC2_membrane"/>
    <property type="match status" value="1"/>
</dbReference>
<evidence type="ECO:0000256" key="7">
    <source>
        <dbReference type="ARBA" id="ARBA00022989"/>
    </source>
</evidence>
<dbReference type="GO" id="GO:0140359">
    <property type="term" value="F:ABC-type transporter activity"/>
    <property type="evidence" value="ECO:0007669"/>
    <property type="project" value="InterPro"/>
</dbReference>
<feature type="transmembrane region" description="Helical" evidence="9">
    <location>
        <begin position="92"/>
        <end position="113"/>
    </location>
</feature>
<organism evidence="12 13">
    <name type="scientific">Deinococcus metalli</name>
    <dbReference type="NCBI Taxonomy" id="1141878"/>
    <lineage>
        <taxon>Bacteria</taxon>
        <taxon>Thermotogati</taxon>
        <taxon>Deinococcota</taxon>
        <taxon>Deinococci</taxon>
        <taxon>Deinococcales</taxon>
        <taxon>Deinococcaceae</taxon>
        <taxon>Deinococcus</taxon>
    </lineage>
</organism>
<dbReference type="RefSeq" id="WP_184110190.1">
    <property type="nucleotide sequence ID" value="NZ_BNAJ01000002.1"/>
</dbReference>
<name>A0A7W8KDI0_9DEIO</name>